<evidence type="ECO:0000313" key="1">
    <source>
        <dbReference type="EMBL" id="OJT14772.1"/>
    </source>
</evidence>
<dbReference type="Proteomes" id="UP000184267">
    <property type="component" value="Unassembled WGS sequence"/>
</dbReference>
<dbReference type="Pfam" id="PF18758">
    <property type="entry name" value="KDZ"/>
    <property type="match status" value="1"/>
</dbReference>
<organism evidence="1 2">
    <name type="scientific">Trametes pubescens</name>
    <name type="common">White-rot fungus</name>
    <dbReference type="NCBI Taxonomy" id="154538"/>
    <lineage>
        <taxon>Eukaryota</taxon>
        <taxon>Fungi</taxon>
        <taxon>Dikarya</taxon>
        <taxon>Basidiomycota</taxon>
        <taxon>Agaricomycotina</taxon>
        <taxon>Agaricomycetes</taxon>
        <taxon>Polyporales</taxon>
        <taxon>Polyporaceae</taxon>
        <taxon>Trametes</taxon>
    </lineage>
</organism>
<gene>
    <name evidence="1" type="ORF">TRAPUB_8663</name>
</gene>
<protein>
    <submittedName>
        <fullName evidence="1">Uncharacterized protein</fullName>
    </submittedName>
</protein>
<name>A0A1M2W4T4_TRAPU</name>
<dbReference type="EMBL" id="MNAD01000238">
    <property type="protein sequence ID" value="OJT14772.1"/>
    <property type="molecule type" value="Genomic_DNA"/>
</dbReference>
<reference evidence="1 2" key="1">
    <citation type="submission" date="2016-10" db="EMBL/GenBank/DDBJ databases">
        <title>Genome sequence of the basidiomycete white-rot fungus Trametes pubescens.</title>
        <authorList>
            <person name="Makela M.R."/>
            <person name="Granchi Z."/>
            <person name="Peng M."/>
            <person name="De Vries R.P."/>
            <person name="Grigoriev I."/>
            <person name="Riley R."/>
            <person name="Hilden K."/>
        </authorList>
    </citation>
    <scope>NUCLEOTIDE SEQUENCE [LARGE SCALE GENOMIC DNA]</scope>
    <source>
        <strain evidence="1 2">FBCC735</strain>
    </source>
</reference>
<proteinExistence type="predicted"/>
<accession>A0A1M2W4T4</accession>
<dbReference type="AlphaFoldDB" id="A0A1M2W4T4"/>
<comment type="caution">
    <text evidence="1">The sequence shown here is derived from an EMBL/GenBank/DDBJ whole genome shotgun (WGS) entry which is preliminary data.</text>
</comment>
<sequence length="481" mass="55135">MRYYDIHCQYIKHLRERLEKEFDVVLSELDTIVSAELPELVAGVGKYPLAMDKGDCRHKRSLHYLPGVGMADGEMLERIWAATNTVARRTKEMTLGHRKDLSRKLKDANKYLAGCEDYLKTIEDDIGKRKLKKWREEHKTWCKKVVDIRQHRNLEDLFEPPKEAELTSKQILDHLTAEQVKNNNRDGLGLVGYIQETLDVQETCSNLLARLASAEGTEDQRTGFAEEVALVLKRVKVAEGNHERYLKPCVETACDVQDSETLPAVFPRRDPKEDIVVRVDEGRLTQKRKRVSDACAAIEDMRETLTDVYLPLPSDYHSLIRAHTSMQDAVKIERKLREGQAQEALDSFKTHLMTYQSLKARKANVSGVVANTAQDRRAQGKTEAINKAKARYREVHSILRVLGMPEDHAKFKPLADADCKFVILTVERKAQDSTRLPTWIWGDSRHIRRHPKGAIKDFMKHYNFGVTNNCATTRACDFLQT</sequence>
<evidence type="ECO:0000313" key="2">
    <source>
        <dbReference type="Proteomes" id="UP000184267"/>
    </source>
</evidence>
<dbReference type="OrthoDB" id="2505730at2759"/>
<keyword evidence="2" id="KW-1185">Reference proteome</keyword>
<dbReference type="InterPro" id="IPR040521">
    <property type="entry name" value="KDZ"/>
</dbReference>
<dbReference type="OMA" id="NEGHRRD"/>